<dbReference type="InterPro" id="IPR005119">
    <property type="entry name" value="LysR_subst-bd"/>
</dbReference>
<dbReference type="Gene3D" id="3.40.190.10">
    <property type="entry name" value="Periplasmic binding protein-like II"/>
    <property type="match status" value="2"/>
</dbReference>
<dbReference type="Gene3D" id="1.10.10.10">
    <property type="entry name" value="Winged helix-like DNA-binding domain superfamily/Winged helix DNA-binding domain"/>
    <property type="match status" value="1"/>
</dbReference>
<evidence type="ECO:0000259" key="5">
    <source>
        <dbReference type="PROSITE" id="PS50931"/>
    </source>
</evidence>
<reference evidence="6 7" key="1">
    <citation type="submission" date="2022-06" db="EMBL/GenBank/DDBJ databases">
        <title>Isolation of gut microbiota from human fecal samples.</title>
        <authorList>
            <person name="Pamer E.G."/>
            <person name="Barat B."/>
            <person name="Waligurski E."/>
            <person name="Medina S."/>
            <person name="Paddock L."/>
            <person name="Mostad J."/>
        </authorList>
    </citation>
    <scope>NUCLEOTIDE SEQUENCE [LARGE SCALE GENOMIC DNA]</scope>
    <source>
        <strain evidence="6 7">DFI.1.1</strain>
    </source>
</reference>
<name>A0ABT1SVC8_9FIRM</name>
<dbReference type="PANTHER" id="PTHR30346:SF17">
    <property type="entry name" value="LYSR FAMILY TRANSCRIPTIONAL REGULATOR"/>
    <property type="match status" value="1"/>
</dbReference>
<dbReference type="Proteomes" id="UP001206692">
    <property type="component" value="Unassembled WGS sequence"/>
</dbReference>
<organism evidence="6 7">
    <name type="scientific">Megasphaera massiliensis</name>
    <dbReference type="NCBI Taxonomy" id="1232428"/>
    <lineage>
        <taxon>Bacteria</taxon>
        <taxon>Bacillati</taxon>
        <taxon>Bacillota</taxon>
        <taxon>Negativicutes</taxon>
        <taxon>Veillonellales</taxon>
        <taxon>Veillonellaceae</taxon>
        <taxon>Megasphaera</taxon>
    </lineage>
</organism>
<keyword evidence="3" id="KW-0238">DNA-binding</keyword>
<dbReference type="RefSeq" id="WP_062411303.1">
    <property type="nucleotide sequence ID" value="NZ_JAJCIO010000019.1"/>
</dbReference>
<dbReference type="PRINTS" id="PR00039">
    <property type="entry name" value="HTHLYSR"/>
</dbReference>
<evidence type="ECO:0000256" key="3">
    <source>
        <dbReference type="ARBA" id="ARBA00023125"/>
    </source>
</evidence>
<keyword evidence="2" id="KW-0805">Transcription regulation</keyword>
<dbReference type="EMBL" id="JANGEW010000018">
    <property type="protein sequence ID" value="MCQ5343235.1"/>
    <property type="molecule type" value="Genomic_DNA"/>
</dbReference>
<keyword evidence="7" id="KW-1185">Reference proteome</keyword>
<dbReference type="InterPro" id="IPR036388">
    <property type="entry name" value="WH-like_DNA-bd_sf"/>
</dbReference>
<accession>A0ABT1SVC8</accession>
<dbReference type="Pfam" id="PF03466">
    <property type="entry name" value="LysR_substrate"/>
    <property type="match status" value="1"/>
</dbReference>
<keyword evidence="4" id="KW-0804">Transcription</keyword>
<evidence type="ECO:0000256" key="4">
    <source>
        <dbReference type="ARBA" id="ARBA00023163"/>
    </source>
</evidence>
<proteinExistence type="inferred from homology"/>
<dbReference type="CDD" id="cd05466">
    <property type="entry name" value="PBP2_LTTR_substrate"/>
    <property type="match status" value="1"/>
</dbReference>
<feature type="domain" description="HTH lysR-type" evidence="5">
    <location>
        <begin position="2"/>
        <end position="59"/>
    </location>
</feature>
<sequence length="285" mass="32755">MIETNLLAQFAAFADAGTLTRAAEKLHTSQPALTRAMKKLELELGVPLFVRSKNHLELTETGRYAVPYAKRVLQENLDFCSRIRSYDRSLHTLSIGYCAPVPQTVLTPIINILFEGMTLSVDMKDDAAFAENLRNRTYQLAVTHKIPDGDDLLAKKCGSEKLYLSILPSDPLAFYPEVHLQDLDGRPILLFSQIGFWMEITRHKTPNTRYLLQVQRDSFLELAQNSDYPFFVSSYFMRRGEAIPGRINLPLVDEECQTDYYLVCLKNEARRYEPLFRQIDERTIH</sequence>
<evidence type="ECO:0000256" key="1">
    <source>
        <dbReference type="ARBA" id="ARBA00009437"/>
    </source>
</evidence>
<gene>
    <name evidence="6" type="ORF">NE675_09415</name>
</gene>
<comment type="caution">
    <text evidence="6">The sequence shown here is derived from an EMBL/GenBank/DDBJ whole genome shotgun (WGS) entry which is preliminary data.</text>
</comment>
<comment type="similarity">
    <text evidence="1">Belongs to the LysR transcriptional regulatory family.</text>
</comment>
<dbReference type="SUPFAM" id="SSF46785">
    <property type="entry name" value="Winged helix' DNA-binding domain"/>
    <property type="match status" value="1"/>
</dbReference>
<dbReference type="Pfam" id="PF00126">
    <property type="entry name" value="HTH_1"/>
    <property type="match status" value="1"/>
</dbReference>
<dbReference type="PROSITE" id="PS50931">
    <property type="entry name" value="HTH_LYSR"/>
    <property type="match status" value="1"/>
</dbReference>
<evidence type="ECO:0000256" key="2">
    <source>
        <dbReference type="ARBA" id="ARBA00023015"/>
    </source>
</evidence>
<dbReference type="InterPro" id="IPR036390">
    <property type="entry name" value="WH_DNA-bd_sf"/>
</dbReference>
<dbReference type="InterPro" id="IPR000847">
    <property type="entry name" value="LysR_HTH_N"/>
</dbReference>
<protein>
    <submittedName>
        <fullName evidence="6">LysR family transcriptional regulator</fullName>
    </submittedName>
</protein>
<evidence type="ECO:0000313" key="7">
    <source>
        <dbReference type="Proteomes" id="UP001206692"/>
    </source>
</evidence>
<dbReference type="PANTHER" id="PTHR30346">
    <property type="entry name" value="TRANSCRIPTIONAL DUAL REGULATOR HCAR-RELATED"/>
    <property type="match status" value="1"/>
</dbReference>
<evidence type="ECO:0000313" key="6">
    <source>
        <dbReference type="EMBL" id="MCQ5343235.1"/>
    </source>
</evidence>
<dbReference type="SUPFAM" id="SSF53850">
    <property type="entry name" value="Periplasmic binding protein-like II"/>
    <property type="match status" value="1"/>
</dbReference>